<feature type="domain" description="Glycosyltransferase RgtA/B/C/D-like" evidence="9">
    <location>
        <begin position="55"/>
        <end position="225"/>
    </location>
</feature>
<comment type="subcellular location">
    <subcellularLocation>
        <location evidence="1">Cell membrane</location>
        <topology evidence="1">Multi-pass membrane protein</topology>
    </subcellularLocation>
</comment>
<evidence type="ECO:0000256" key="1">
    <source>
        <dbReference type="ARBA" id="ARBA00004651"/>
    </source>
</evidence>
<evidence type="ECO:0000256" key="3">
    <source>
        <dbReference type="ARBA" id="ARBA00022676"/>
    </source>
</evidence>
<dbReference type="EMBL" id="WOSY01000003">
    <property type="protein sequence ID" value="NHN87794.1"/>
    <property type="molecule type" value="Genomic_DNA"/>
</dbReference>
<feature type="transmembrane region" description="Helical" evidence="8">
    <location>
        <begin position="337"/>
        <end position="359"/>
    </location>
</feature>
<keyword evidence="4 10" id="KW-0808">Transferase</keyword>
<feature type="transmembrane region" description="Helical" evidence="8">
    <location>
        <begin position="256"/>
        <end position="277"/>
    </location>
</feature>
<dbReference type="Proteomes" id="UP000631653">
    <property type="component" value="Unassembled WGS sequence"/>
</dbReference>
<dbReference type="PANTHER" id="PTHR33908:SF11">
    <property type="entry name" value="MEMBRANE PROTEIN"/>
    <property type="match status" value="1"/>
</dbReference>
<feature type="transmembrane region" description="Helical" evidence="8">
    <location>
        <begin position="289"/>
        <end position="306"/>
    </location>
</feature>
<name>A0ABX0JWV9_9PROT</name>
<keyword evidence="6 8" id="KW-1133">Transmembrane helix</keyword>
<evidence type="ECO:0000256" key="4">
    <source>
        <dbReference type="ARBA" id="ARBA00022679"/>
    </source>
</evidence>
<gene>
    <name evidence="10" type="ORF">GOB81_03995</name>
</gene>
<evidence type="ECO:0000256" key="2">
    <source>
        <dbReference type="ARBA" id="ARBA00022475"/>
    </source>
</evidence>
<feature type="transmembrane region" description="Helical" evidence="8">
    <location>
        <begin position="202"/>
        <end position="224"/>
    </location>
</feature>
<evidence type="ECO:0000256" key="6">
    <source>
        <dbReference type="ARBA" id="ARBA00022989"/>
    </source>
</evidence>
<feature type="transmembrane region" description="Helical" evidence="8">
    <location>
        <begin position="178"/>
        <end position="195"/>
    </location>
</feature>
<keyword evidence="11" id="KW-1185">Reference proteome</keyword>
<dbReference type="GO" id="GO:0016740">
    <property type="term" value="F:transferase activity"/>
    <property type="evidence" value="ECO:0007669"/>
    <property type="project" value="UniProtKB-KW"/>
</dbReference>
<evidence type="ECO:0000313" key="10">
    <source>
        <dbReference type="EMBL" id="NHN87794.1"/>
    </source>
</evidence>
<evidence type="ECO:0000256" key="7">
    <source>
        <dbReference type="ARBA" id="ARBA00023136"/>
    </source>
</evidence>
<evidence type="ECO:0000259" key="9">
    <source>
        <dbReference type="Pfam" id="PF13231"/>
    </source>
</evidence>
<organism evidence="10 11">
    <name type="scientific">Acetobacter conturbans</name>
    <dbReference type="NCBI Taxonomy" id="1737472"/>
    <lineage>
        <taxon>Bacteria</taxon>
        <taxon>Pseudomonadati</taxon>
        <taxon>Pseudomonadota</taxon>
        <taxon>Alphaproteobacteria</taxon>
        <taxon>Acetobacterales</taxon>
        <taxon>Acetobacteraceae</taxon>
        <taxon>Acetobacter</taxon>
    </lineage>
</organism>
<dbReference type="InterPro" id="IPR038731">
    <property type="entry name" value="RgtA/B/C-like"/>
</dbReference>
<evidence type="ECO:0000256" key="8">
    <source>
        <dbReference type="SAM" id="Phobius"/>
    </source>
</evidence>
<accession>A0ABX0JWV9</accession>
<keyword evidence="5 8" id="KW-0812">Transmembrane</keyword>
<dbReference type="PANTHER" id="PTHR33908">
    <property type="entry name" value="MANNOSYLTRANSFERASE YKCB-RELATED"/>
    <property type="match status" value="1"/>
</dbReference>
<protein>
    <submittedName>
        <fullName evidence="10">Glycosyl/arabinosyl/mannosyl transferase</fullName>
    </submittedName>
</protein>
<proteinExistence type="predicted"/>
<sequence>MMLRLQRASVTERIALYALLGLTVFRLIVAVWLPVTPDEAYYWTWSRHLQFSYLDHPPMVALWIHFGTMLFGDTAFGIRVMAPLAAAAGTVIAVLATKEFLACRKEETPETGDIRPLVTGILLNAMLAVGTGAVLMTPDTPLLFFVTLFLWAAGKLLRTGDAGWWLLLGLNAGLGFDSKYTMVLPIAGLGAWCLLRPTGRRFLLTFWPWVGLCLAALLSTPVVWWNATHGWASFIRQGGRTGDWHPARAFSYIGELLGGQIGLLTPGIFLLAIVACVRAARRRDDADRLLVCLIAVPCAVFLQHALGDRVQPNWPVIVYPVLAIVIAMSGMKGWKPAVWLGYGMWAVVIVQSATGLLPLNRHLDVTLRQSGGWEAFAQDIGRASKGADFVMSDEYGVASELALRLKGREIVGAELLRWPFFELPLATCTKGWVLLVHNARRSFTPGTPWAEAGQPVGEIIRSRNGREAERYGLYRVVCPIPSPTAEWLRELPSAR</sequence>
<keyword evidence="2" id="KW-1003">Cell membrane</keyword>
<evidence type="ECO:0000313" key="11">
    <source>
        <dbReference type="Proteomes" id="UP000631653"/>
    </source>
</evidence>
<dbReference type="Pfam" id="PF13231">
    <property type="entry name" value="PMT_2"/>
    <property type="match status" value="1"/>
</dbReference>
<reference evidence="10 11" key="1">
    <citation type="journal article" date="2020" name="Int. J. Syst. Evol. Microbiol.">
        <title>Novel acetic acid bacteria from cider fermentations: Acetobacter conturbans sp. nov. and Acetobacter fallax sp. nov.</title>
        <authorList>
            <person name="Sombolestani A.S."/>
            <person name="Cleenwerck I."/>
            <person name="Cnockaert M."/>
            <person name="Borremans W."/>
            <person name="Wieme A.D."/>
            <person name="De Vuyst L."/>
            <person name="Vandamme P."/>
        </authorList>
    </citation>
    <scope>NUCLEOTIDE SEQUENCE [LARGE SCALE GENOMIC DNA]</scope>
    <source>
        <strain evidence="10 11">LMG 1627</strain>
    </source>
</reference>
<dbReference type="InterPro" id="IPR050297">
    <property type="entry name" value="LipidA_mod_glycosyltrf_83"/>
</dbReference>
<feature type="transmembrane region" description="Helical" evidence="8">
    <location>
        <begin position="117"/>
        <end position="135"/>
    </location>
</feature>
<feature type="transmembrane region" description="Helical" evidence="8">
    <location>
        <begin position="14"/>
        <end position="33"/>
    </location>
</feature>
<keyword evidence="7 8" id="KW-0472">Membrane</keyword>
<evidence type="ECO:0000256" key="5">
    <source>
        <dbReference type="ARBA" id="ARBA00022692"/>
    </source>
</evidence>
<keyword evidence="3" id="KW-0328">Glycosyltransferase</keyword>
<feature type="transmembrane region" description="Helical" evidence="8">
    <location>
        <begin position="78"/>
        <end position="97"/>
    </location>
</feature>
<comment type="caution">
    <text evidence="10">The sequence shown here is derived from an EMBL/GenBank/DDBJ whole genome shotgun (WGS) entry which is preliminary data.</text>
</comment>